<dbReference type="SUPFAM" id="SSF55729">
    <property type="entry name" value="Acyl-CoA N-acyltransferases (Nat)"/>
    <property type="match status" value="1"/>
</dbReference>
<dbReference type="Pfam" id="PF13530">
    <property type="entry name" value="SCP2_2"/>
    <property type="match status" value="1"/>
</dbReference>
<dbReference type="AlphaFoldDB" id="A0A2I0QRG8"/>
<name>A0A2I0QRG8_9BACI</name>
<evidence type="ECO:0000313" key="2">
    <source>
        <dbReference type="EMBL" id="PKR76670.1"/>
    </source>
</evidence>
<keyword evidence="3" id="KW-1185">Reference proteome</keyword>
<proteinExistence type="predicted"/>
<dbReference type="InterPro" id="IPR000182">
    <property type="entry name" value="GNAT_dom"/>
</dbReference>
<dbReference type="PANTHER" id="PTHR37817:SF1">
    <property type="entry name" value="N-ACETYLTRANSFERASE EIS"/>
    <property type="match status" value="1"/>
</dbReference>
<dbReference type="GO" id="GO:0034069">
    <property type="term" value="F:aminoglycoside N-acetyltransferase activity"/>
    <property type="evidence" value="ECO:0007669"/>
    <property type="project" value="TreeGrafter"/>
</dbReference>
<dbReference type="GO" id="GO:0030649">
    <property type="term" value="P:aminoglycoside antibiotic catabolic process"/>
    <property type="evidence" value="ECO:0007669"/>
    <property type="project" value="TreeGrafter"/>
</dbReference>
<dbReference type="PROSITE" id="PS51186">
    <property type="entry name" value="GNAT"/>
    <property type="match status" value="1"/>
</dbReference>
<comment type="caution">
    <text evidence="2">The sequence shown here is derived from an EMBL/GenBank/DDBJ whole genome shotgun (WGS) entry which is preliminary data.</text>
</comment>
<dbReference type="OrthoDB" id="2379505at2"/>
<dbReference type="InterPro" id="IPR051554">
    <property type="entry name" value="Acetyltransferase_Eis"/>
</dbReference>
<dbReference type="SUPFAM" id="SSF55718">
    <property type="entry name" value="SCP-like"/>
    <property type="match status" value="1"/>
</dbReference>
<organism evidence="2 3">
    <name type="scientific">Halalkalibacillus sediminis</name>
    <dbReference type="NCBI Taxonomy" id="2018042"/>
    <lineage>
        <taxon>Bacteria</taxon>
        <taxon>Bacillati</taxon>
        <taxon>Bacillota</taxon>
        <taxon>Bacilli</taxon>
        <taxon>Bacillales</taxon>
        <taxon>Bacillaceae</taxon>
        <taxon>Halalkalibacillus</taxon>
    </lineage>
</organism>
<accession>A0A2I0QRG8</accession>
<dbReference type="InterPro" id="IPR036527">
    <property type="entry name" value="SCP2_sterol-bd_dom_sf"/>
</dbReference>
<dbReference type="InterPro" id="IPR041380">
    <property type="entry name" value="Acetyltransf_17"/>
</dbReference>
<dbReference type="RefSeq" id="WP_101332420.1">
    <property type="nucleotide sequence ID" value="NZ_PJNH01000004.1"/>
</dbReference>
<dbReference type="PANTHER" id="PTHR37817">
    <property type="entry name" value="N-ACETYLTRANSFERASE EIS"/>
    <property type="match status" value="1"/>
</dbReference>
<dbReference type="Proteomes" id="UP000243524">
    <property type="component" value="Unassembled WGS sequence"/>
</dbReference>
<evidence type="ECO:0000313" key="3">
    <source>
        <dbReference type="Proteomes" id="UP000243524"/>
    </source>
</evidence>
<evidence type="ECO:0000259" key="1">
    <source>
        <dbReference type="PROSITE" id="PS51186"/>
    </source>
</evidence>
<dbReference type="Gene3D" id="3.40.630.30">
    <property type="match status" value="2"/>
</dbReference>
<sequence>MHNVRELKEDELKQMVVLEQQAYTAYAREKEEDLDEVVENHKKKFHKDDIHFYGVFDQEELVGSMKFYDFESNIFGKYMPTAGVSSIAVDLLHKKERVAKSMIDHYLADYDERGYALAALYAFRPDFYYQMGFGYGSKMDRYKVEPASFPNFKHKPDLTYLKSKEKDLPRMMECYHEYAGNQHGAMKKFEWQYEMFFDKFMFKKVAVERDNKITGYAIFSFKKREINNFLSNDILIHEFVYNDRDALQQLSTFFHSQKDQVNRIQMNTQDPMFHHFFTDARDGSDELITFVSHQTNQSGVGLMYRIINVKEFFNQVSKHNFNGVNKTISFEIKDSLYEKNSGTTTVKFSKGKPTVVQGAKADATVSMDVSNFTSLVLGVATFAKLHQYGKAEISDETFVDTVDELFRTKEDLICLTNF</sequence>
<dbReference type="InterPro" id="IPR025559">
    <property type="entry name" value="Eis_dom"/>
</dbReference>
<dbReference type="Pfam" id="PF13527">
    <property type="entry name" value="Acetyltransf_9"/>
    <property type="match status" value="1"/>
</dbReference>
<dbReference type="Pfam" id="PF17668">
    <property type="entry name" value="Acetyltransf_17"/>
    <property type="match status" value="1"/>
</dbReference>
<dbReference type="InterPro" id="IPR016181">
    <property type="entry name" value="Acyl_CoA_acyltransferase"/>
</dbReference>
<dbReference type="Gene3D" id="3.30.1050.10">
    <property type="entry name" value="SCP2 sterol-binding domain"/>
    <property type="match status" value="1"/>
</dbReference>
<feature type="domain" description="N-acetyltransferase" evidence="1">
    <location>
        <begin position="2"/>
        <end position="156"/>
    </location>
</feature>
<gene>
    <name evidence="2" type="ORF">CEY16_12690</name>
</gene>
<reference evidence="2 3" key="1">
    <citation type="submission" date="2017-06" db="EMBL/GenBank/DDBJ databases">
        <title>the draft geome sequence of Illustriluteabacillus marina B3227.</title>
        <authorList>
            <person name="He R.-H."/>
            <person name="Du Z.-J."/>
        </authorList>
    </citation>
    <scope>NUCLEOTIDE SEQUENCE [LARGE SCALE GENOMIC DNA]</scope>
    <source>
        <strain evidence="2 3">B3227</strain>
    </source>
</reference>
<protein>
    <recommendedName>
        <fullName evidence="1">N-acetyltransferase domain-containing protein</fullName>
    </recommendedName>
</protein>
<dbReference type="EMBL" id="PJNH01000004">
    <property type="protein sequence ID" value="PKR76670.1"/>
    <property type="molecule type" value="Genomic_DNA"/>
</dbReference>